<feature type="compositionally biased region" description="Low complexity" evidence="1">
    <location>
        <begin position="545"/>
        <end position="555"/>
    </location>
</feature>
<reference evidence="4" key="1">
    <citation type="submission" date="2025-08" db="UniProtKB">
        <authorList>
            <consortium name="RefSeq"/>
        </authorList>
    </citation>
    <scope>IDENTIFICATION</scope>
</reference>
<feature type="compositionally biased region" description="Basic and acidic residues" evidence="1">
    <location>
        <begin position="1154"/>
        <end position="1165"/>
    </location>
</feature>
<sequence>MVPAMSSRIAIWMSGCILILLLVSSAQAIDYEVHRRDAISINRNGNVILTSRDFLEELNYMVPKTSYTLQEGTEHLLHFGALLRTRILDAFGSLLYVYYDDFSVAEVEALRKVYREILERRYDVFSLVPNVLRNPDTRPSRICAEIYRRAMEPCLRSSASVCRGMIRRQHDLPHSDDTLALNITHQVYRSFKTSGQYPRGFSLAMLLRYLQREELTVTPDLLSGLLFNVRYESYDDDVRLAERELIRHFRENTRTSEISVLLPTRDLRQFHTVNFFLKYFVDMYVEKLPDNEDLKRYAFLMAKRIADDIGMIDENIHLLGNVYENQTIHVEYLFDLVLPDDLLENDVIEAKKYLVTKLYEFNVVERYLKVQKFQQATPAQLTMEITRQLTDIDFAKNIATSLRMYARFWRSSRMIENLDELLELFDAYENLRQVPRYVRMMRMIDRIKESLRDIKDIPVEILCNVPRACLRIGLQLVLSCKLVSSEIKNSIKNFLELSDVCVDPVYMVQESRRSVEIPFKMSKVLFSTALQTATTWLTKETTKTRLTTETTTRPSPTKDKDWSVLSTEEVTESEISSEEVPREYSGELSTTTTTTLRTMTEPIKVISTTHQEEITSTSAAITTTMLPTTTTSAPTISTLLTTTTALPTTTLRPTTLPTTTTTLPTTTTTLPTTTTTLSTTTTTLPTTTTMVSTTTTTLPTTTTTLPTTTTTLPTTTTTTSPTTTTTTLPTTTTTTSPTTTTTTSPTTTTTTSPTTTTTTSPTTTTTTLPTTTTTLSTTTTTTMPITTLPSTTPAPPTTTTTSPTTTTTMSTTTTPMVTTEPSTVNIEMKLKRTKVVTSIPYDDYEITKPMQMLSLTTSAPTRSCESNECTTQLSLEETSQYIETTESPTMTEPTTTQTSILETTRAMTPESSTTCQDDVTTEAPIATTTELNVTPITKDCRSKSESVETGRSCETSCVLEDCDGEDSTTKDHSPECDTEIEGSCGCATKEEKSVECMGTLCPSDLAENSSCERMRNDCATSTMPTVKLKRKRIRGMCEIRDPYHHRQLKRLAKMRAISAAMLRDVRPRTSRRRDRISKKLYNLLATRVPYSENRNRRIAQLLKQSLGGSHDKVRKLHRKQREQMYSALLREQMTRKVNRETTMRHTGDATPFHQTERIPERSISA</sequence>
<gene>
    <name evidence="4" type="primary">LOC105432760</name>
</gene>
<evidence type="ECO:0000313" key="3">
    <source>
        <dbReference type="Proteomes" id="UP000504615"/>
    </source>
</evidence>
<dbReference type="Proteomes" id="UP000504615">
    <property type="component" value="Unplaced"/>
</dbReference>
<feature type="signal peptide" evidence="2">
    <location>
        <begin position="1"/>
        <end position="28"/>
    </location>
</feature>
<keyword evidence="2" id="KW-0732">Signal</keyword>
<feature type="chain" id="PRO_5035469304" evidence="2">
    <location>
        <begin position="29"/>
        <end position="1165"/>
    </location>
</feature>
<accession>A0A8N1S9U8</accession>
<dbReference type="RefSeq" id="XP_025075521.1">
    <property type="nucleotide sequence ID" value="XM_025219736.1"/>
</dbReference>
<evidence type="ECO:0000313" key="4">
    <source>
        <dbReference type="RefSeq" id="XP_025075521.1"/>
    </source>
</evidence>
<dbReference type="GeneID" id="105432760"/>
<dbReference type="AlphaFoldDB" id="A0A8N1S9U8"/>
<feature type="region of interest" description="Disordered" evidence="1">
    <location>
        <begin position="1142"/>
        <end position="1165"/>
    </location>
</feature>
<feature type="region of interest" description="Disordered" evidence="1">
    <location>
        <begin position="545"/>
        <end position="592"/>
    </location>
</feature>
<feature type="region of interest" description="Disordered" evidence="1">
    <location>
        <begin position="649"/>
        <end position="817"/>
    </location>
</feature>
<protein>
    <submittedName>
        <fullName evidence="4">Uncharacterized protein LOC105432760</fullName>
    </submittedName>
</protein>
<evidence type="ECO:0000256" key="2">
    <source>
        <dbReference type="SAM" id="SignalP"/>
    </source>
</evidence>
<keyword evidence="3" id="KW-1185">Reference proteome</keyword>
<proteinExistence type="predicted"/>
<evidence type="ECO:0000256" key="1">
    <source>
        <dbReference type="SAM" id="MobiDB-lite"/>
    </source>
</evidence>
<organism evidence="3 4">
    <name type="scientific">Pogonomyrmex barbatus</name>
    <name type="common">red harvester ant</name>
    <dbReference type="NCBI Taxonomy" id="144034"/>
    <lineage>
        <taxon>Eukaryota</taxon>
        <taxon>Metazoa</taxon>
        <taxon>Ecdysozoa</taxon>
        <taxon>Arthropoda</taxon>
        <taxon>Hexapoda</taxon>
        <taxon>Insecta</taxon>
        <taxon>Pterygota</taxon>
        <taxon>Neoptera</taxon>
        <taxon>Endopterygota</taxon>
        <taxon>Hymenoptera</taxon>
        <taxon>Apocrita</taxon>
        <taxon>Aculeata</taxon>
        <taxon>Formicoidea</taxon>
        <taxon>Formicidae</taxon>
        <taxon>Myrmicinae</taxon>
        <taxon>Pogonomyrmex</taxon>
    </lineage>
</organism>
<name>A0A8N1S9U8_9HYME</name>
<dbReference type="OrthoDB" id="7687849at2759"/>